<sequence length="204" mass="24296">MSPQTLVANLSTHEKTSHFDALEAYFKEQYYEETNSFCDAYQNCTQNLMKLSEVCAMVFKEVQHEMNYNFSSFYRYLLPLNNVDLKCREQESELQIAVNFALDQVKSYNHWCIRRTCFTISARYHGQISRFSEQSIQKDNCSIWIEHLSNMCNRLKNCCLPAKICERTEKYRQITTVYTNLMRDLISFKDRCYYAAFNAWIDNL</sequence>
<dbReference type="AlphaFoldDB" id="A0A0N5CNL5"/>
<accession>A0A0N5CNL5</accession>
<organism evidence="3">
    <name type="scientific">Thelazia callipaeda</name>
    <name type="common">Oriental eyeworm</name>
    <name type="synonym">Parasitic nematode</name>
    <dbReference type="NCBI Taxonomy" id="103827"/>
    <lineage>
        <taxon>Eukaryota</taxon>
        <taxon>Metazoa</taxon>
        <taxon>Ecdysozoa</taxon>
        <taxon>Nematoda</taxon>
        <taxon>Chromadorea</taxon>
        <taxon>Rhabditida</taxon>
        <taxon>Spirurina</taxon>
        <taxon>Spiruromorpha</taxon>
        <taxon>Thelazioidea</taxon>
        <taxon>Thelaziidae</taxon>
        <taxon>Thelazia</taxon>
    </lineage>
</organism>
<proteinExistence type="predicted"/>
<protein>
    <submittedName>
        <fullName evidence="3">Protein farnesyltransferase/geranylgeranyltransferase type-1 subunit alpha</fullName>
    </submittedName>
</protein>
<evidence type="ECO:0000313" key="2">
    <source>
        <dbReference type="Proteomes" id="UP000276776"/>
    </source>
</evidence>
<evidence type="ECO:0000313" key="3">
    <source>
        <dbReference type="WBParaSite" id="TCLT_0000177801-mRNA-1"/>
    </source>
</evidence>
<keyword evidence="2" id="KW-1185">Reference proteome</keyword>
<dbReference type="WBParaSite" id="TCLT_0000177801-mRNA-1">
    <property type="protein sequence ID" value="TCLT_0000177801-mRNA-1"/>
    <property type="gene ID" value="TCLT_0000177801"/>
</dbReference>
<reference evidence="1 2" key="2">
    <citation type="submission" date="2018-11" db="EMBL/GenBank/DDBJ databases">
        <authorList>
            <consortium name="Pathogen Informatics"/>
        </authorList>
    </citation>
    <scope>NUCLEOTIDE SEQUENCE [LARGE SCALE GENOMIC DNA]</scope>
</reference>
<dbReference type="Proteomes" id="UP000276776">
    <property type="component" value="Unassembled WGS sequence"/>
</dbReference>
<dbReference type="EMBL" id="UYYF01000266">
    <property type="protein sequence ID" value="VDM97394.1"/>
    <property type="molecule type" value="Genomic_DNA"/>
</dbReference>
<name>A0A0N5CNL5_THECL</name>
<evidence type="ECO:0000313" key="1">
    <source>
        <dbReference type="EMBL" id="VDM97394.1"/>
    </source>
</evidence>
<gene>
    <name evidence="1" type="ORF">TCLT_LOCUS1779</name>
</gene>
<reference evidence="3" key="1">
    <citation type="submission" date="2017-02" db="UniProtKB">
        <authorList>
            <consortium name="WormBaseParasite"/>
        </authorList>
    </citation>
    <scope>IDENTIFICATION</scope>
</reference>